<name>A0ACC1IY44_9FUNG</name>
<dbReference type="Proteomes" id="UP001150603">
    <property type="component" value="Unassembled WGS sequence"/>
</dbReference>
<accession>A0ACC1IY44</accession>
<reference evidence="1" key="1">
    <citation type="submission" date="2022-07" db="EMBL/GenBank/DDBJ databases">
        <title>Phylogenomic reconstructions and comparative analyses of Kickxellomycotina fungi.</title>
        <authorList>
            <person name="Reynolds N.K."/>
            <person name="Stajich J.E."/>
            <person name="Barry K."/>
            <person name="Grigoriev I.V."/>
            <person name="Crous P."/>
            <person name="Smith M.E."/>
        </authorList>
    </citation>
    <scope>NUCLEOTIDE SEQUENCE</scope>
    <source>
        <strain evidence="1">NRRL 5244</strain>
    </source>
</reference>
<comment type="caution">
    <text evidence="1">The sequence shown here is derived from an EMBL/GenBank/DDBJ whole genome shotgun (WGS) entry which is preliminary data.</text>
</comment>
<sequence length="131" mass="14676">MKVDLRLVEAISKLYGIKKPTELQKRIIPNILHPRNHLVISDDTGTGKTFSMLLALISVTVSEYKSLLVAPEMDHRKSVRPLDFLEASSLFVVPNRELALQVETWAKEIINEAYPELSAAKFVQCFVSGAP</sequence>
<evidence type="ECO:0000313" key="1">
    <source>
        <dbReference type="EMBL" id="KAJ1928322.1"/>
    </source>
</evidence>
<evidence type="ECO:0000313" key="2">
    <source>
        <dbReference type="Proteomes" id="UP001150603"/>
    </source>
</evidence>
<protein>
    <submittedName>
        <fullName evidence="1">Uncharacterized protein</fullName>
    </submittedName>
</protein>
<keyword evidence="2" id="KW-1185">Reference proteome</keyword>
<dbReference type="EMBL" id="JANBPW010006668">
    <property type="protein sequence ID" value="KAJ1928322.1"/>
    <property type="molecule type" value="Genomic_DNA"/>
</dbReference>
<organism evidence="1 2">
    <name type="scientific">Linderina macrospora</name>
    <dbReference type="NCBI Taxonomy" id="4868"/>
    <lineage>
        <taxon>Eukaryota</taxon>
        <taxon>Fungi</taxon>
        <taxon>Fungi incertae sedis</taxon>
        <taxon>Zoopagomycota</taxon>
        <taxon>Kickxellomycotina</taxon>
        <taxon>Kickxellomycetes</taxon>
        <taxon>Kickxellales</taxon>
        <taxon>Kickxellaceae</taxon>
        <taxon>Linderina</taxon>
    </lineage>
</organism>
<proteinExistence type="predicted"/>
<feature type="non-terminal residue" evidence="1">
    <location>
        <position position="131"/>
    </location>
</feature>
<gene>
    <name evidence="1" type="ORF">FBU59_007140</name>
</gene>